<dbReference type="AlphaFoldDB" id="A0AAJ2U439"/>
<protein>
    <recommendedName>
        <fullName evidence="3">RNA-directed DNA polymerase, eukaryota, reverse transcriptase zinc-binding domain protein</fullName>
    </recommendedName>
</protein>
<evidence type="ECO:0008006" key="3">
    <source>
        <dbReference type="Google" id="ProtNLM"/>
    </source>
</evidence>
<evidence type="ECO:0000313" key="1">
    <source>
        <dbReference type="EMBL" id="MDV2888179.1"/>
    </source>
</evidence>
<name>A0AAJ2U439_ALKPS</name>
<evidence type="ECO:0000313" key="2">
    <source>
        <dbReference type="Proteomes" id="UP001285636"/>
    </source>
</evidence>
<dbReference type="RefSeq" id="WP_323468179.1">
    <property type="nucleotide sequence ID" value="NZ_JAWJAY010001044.1"/>
</dbReference>
<comment type="caution">
    <text evidence="1">The sequence shown here is derived from an EMBL/GenBank/DDBJ whole genome shotgun (WGS) entry which is preliminary data.</text>
</comment>
<reference evidence="1" key="1">
    <citation type="submission" date="2023-10" db="EMBL/GenBank/DDBJ databases">
        <title>Screening of Alkalihalophilus pseudofirmusBZ-TG-HK211 and Its Alleviation of Salt Stress on Rapeseed Growth.</title>
        <authorList>
            <person name="Zhao B."/>
            <person name="Guo T."/>
        </authorList>
    </citation>
    <scope>NUCLEOTIDE SEQUENCE</scope>
    <source>
        <strain evidence="1">BZ-TG-HK211</strain>
    </source>
</reference>
<accession>A0AAJ2U439</accession>
<dbReference type="EMBL" id="JAWJAY010001044">
    <property type="protein sequence ID" value="MDV2888179.1"/>
    <property type="molecule type" value="Genomic_DNA"/>
</dbReference>
<proteinExistence type="predicted"/>
<sequence length="78" mass="8906">SNLTRQVPNSTWVSILKSANQLKDKGTDLFSFCKKKVGDDGLTAFWDDVWLGVFSFKMQFPRVYALELELVLVPDYGM</sequence>
<gene>
    <name evidence="1" type="ORF">RYX45_23735</name>
</gene>
<dbReference type="Proteomes" id="UP001285636">
    <property type="component" value="Unassembled WGS sequence"/>
</dbReference>
<organism evidence="1 2">
    <name type="scientific">Alkalihalophilus pseudofirmus</name>
    <name type="common">Bacillus pseudofirmus</name>
    <dbReference type="NCBI Taxonomy" id="79885"/>
    <lineage>
        <taxon>Bacteria</taxon>
        <taxon>Bacillati</taxon>
        <taxon>Bacillota</taxon>
        <taxon>Bacilli</taxon>
        <taxon>Bacillales</taxon>
        <taxon>Bacillaceae</taxon>
        <taxon>Alkalihalophilus</taxon>
    </lineage>
</organism>
<feature type="non-terminal residue" evidence="1">
    <location>
        <position position="1"/>
    </location>
</feature>